<feature type="region of interest" description="Disordered" evidence="3">
    <location>
        <begin position="545"/>
        <end position="578"/>
    </location>
</feature>
<dbReference type="Proteomes" id="UP000179920">
    <property type="component" value="Chromosome VII"/>
</dbReference>
<dbReference type="EMBL" id="LT558123">
    <property type="protein sequence ID" value="SAM82460.1"/>
    <property type="molecule type" value="Genomic_DNA"/>
</dbReference>
<evidence type="ECO:0000313" key="7">
    <source>
        <dbReference type="Proteomes" id="UP000179920"/>
    </source>
</evidence>
<dbReference type="SUPFAM" id="SSF53474">
    <property type="entry name" value="alpha/beta-Hydrolases"/>
    <property type="match status" value="1"/>
</dbReference>
<dbReference type="AlphaFoldDB" id="A0A1K0G4U0"/>
<organism evidence="5 7">
    <name type="scientific">Ustilago bromivora</name>
    <dbReference type="NCBI Taxonomy" id="307758"/>
    <lineage>
        <taxon>Eukaryota</taxon>
        <taxon>Fungi</taxon>
        <taxon>Dikarya</taxon>
        <taxon>Basidiomycota</taxon>
        <taxon>Ustilaginomycotina</taxon>
        <taxon>Ustilaginomycetes</taxon>
        <taxon>Ustilaginales</taxon>
        <taxon>Ustilaginaceae</taxon>
        <taxon>Ustilago</taxon>
    </lineage>
</organism>
<dbReference type="Proteomes" id="UP000658997">
    <property type="component" value="Unassembled WGS sequence"/>
</dbReference>
<feature type="domain" description="Carboxylesterase type B" evidence="4">
    <location>
        <begin position="33"/>
        <end position="180"/>
    </location>
</feature>
<accession>A0A1K0G4U0</accession>
<dbReference type="PANTHER" id="PTHR11559">
    <property type="entry name" value="CARBOXYLESTERASE"/>
    <property type="match status" value="1"/>
</dbReference>
<dbReference type="InterPro" id="IPR002018">
    <property type="entry name" value="CarbesteraseB"/>
</dbReference>
<dbReference type="ESTHER" id="usth4-i2fzu8">
    <property type="family name" value="Fungal_carboxylesterase_lipase"/>
</dbReference>
<evidence type="ECO:0000259" key="4">
    <source>
        <dbReference type="Pfam" id="PF00135"/>
    </source>
</evidence>
<dbReference type="InterPro" id="IPR050309">
    <property type="entry name" value="Type-B_Carboxylest/Lipase"/>
</dbReference>
<dbReference type="InterPro" id="IPR019819">
    <property type="entry name" value="Carboxylesterase_B_CS"/>
</dbReference>
<dbReference type="InterPro" id="IPR000997">
    <property type="entry name" value="Cholinesterase"/>
</dbReference>
<dbReference type="GO" id="GO:0004104">
    <property type="term" value="F:cholinesterase activity"/>
    <property type="evidence" value="ECO:0007669"/>
    <property type="project" value="InterPro"/>
</dbReference>
<feature type="domain" description="Carboxylesterase type B" evidence="4">
    <location>
        <begin position="200"/>
        <end position="535"/>
    </location>
</feature>
<dbReference type="InterPro" id="IPR029058">
    <property type="entry name" value="AB_hydrolase_fold"/>
</dbReference>
<evidence type="ECO:0000256" key="1">
    <source>
        <dbReference type="ARBA" id="ARBA00005964"/>
    </source>
</evidence>
<name>A0A1K0G4U0_9BASI</name>
<reference evidence="7" key="1">
    <citation type="submission" date="2016-04" db="EMBL/GenBank/DDBJ databases">
        <authorList>
            <person name="Guldener U."/>
            <person name="Guldener U."/>
        </authorList>
    </citation>
    <scope>NUCLEOTIDE SEQUENCE [LARGE SCALE GENOMIC DNA]</scope>
    <source>
        <strain evidence="7">UB2112</strain>
    </source>
</reference>
<feature type="region of interest" description="Disordered" evidence="3">
    <location>
        <begin position="54"/>
        <end position="79"/>
    </location>
</feature>
<dbReference type="OrthoDB" id="408631at2759"/>
<comment type="similarity">
    <text evidence="1">Belongs to the type-B carboxylesterase/lipase family.</text>
</comment>
<evidence type="ECO:0000256" key="3">
    <source>
        <dbReference type="SAM" id="MobiDB-lite"/>
    </source>
</evidence>
<dbReference type="EMBL" id="ULHB01000073">
    <property type="protein sequence ID" value="SYW80424.1"/>
    <property type="molecule type" value="Genomic_DNA"/>
</dbReference>
<sequence length="726" mass="79008">MNSKYTINLPNQGPITPRRIHLHPFHPTSFPGSVLAYLGIPFCQPPLGSLRWKPPQGPLPHWTSPRPSSWRSDPHQDPAAMEGMYLPRRNARNSIPRSEDCLYLNIWLPETPLPAGERKRPVLVWVYGGAFVVGNCSKPIHDGARLANESGCIVVSLSYRVGPMGFLGSKALAENAAGEWPLISLEALKSKPEGGKVEVGAGNWGLWDLIAGLLWVQHSISAFGGDADNVTFFGESAGSISIHYLLLSPLTPAGLFHKAILQSGVVATLLPRTTKAAQAAYDLLVHTLCTPHLQGDEASQLEWIRTKVSADEISAVFPPLIGKRPRSEYTPTVQECERLPTAREDLRGEKFAVTDQWGPVWDGLLVDPNLITRALAPLPPKSQLKNGRAGVVVGMCADEGTMFNFLIATTSALAEHQKLFHPALSSDLGSLYSFNSAELATVKLGGKEKAKRDRQAFYTCATYTGDSQFTAPILDYMSVHNNAGGKREGERVGVYGYLLAYRPSLGMLEGLTVVPEMSEEWGAFHTLDIPFVFGATGDGDQHIFTGKSEEYGVDPTQDDVDGGKSKAREAGGKGKGMTKEERELSLFMMQTWAAIAKLPNDEPENDLVLPDGVSWKTLGSGSSATTGDSVGEVNLIAIGNAPQMHIPSITNAGERIAVRQMRLAEHPFAQQKPIGDATLEDRIRFWLHESINGTSNSDREGSVPLSRATQNYYGFIATAPRFIPWL</sequence>
<evidence type="ECO:0000313" key="6">
    <source>
        <dbReference type="EMBL" id="SYW80424.1"/>
    </source>
</evidence>
<evidence type="ECO:0000313" key="5">
    <source>
        <dbReference type="EMBL" id="SAM82460.1"/>
    </source>
</evidence>
<keyword evidence="8" id="KW-1185">Reference proteome</keyword>
<dbReference type="Pfam" id="PF00135">
    <property type="entry name" value="COesterase"/>
    <property type="match status" value="2"/>
</dbReference>
<evidence type="ECO:0000313" key="8">
    <source>
        <dbReference type="Proteomes" id="UP000658997"/>
    </source>
</evidence>
<dbReference type="Gene3D" id="3.40.50.1820">
    <property type="entry name" value="alpha/beta hydrolase"/>
    <property type="match status" value="1"/>
</dbReference>
<gene>
    <name evidence="6" type="ORF">UBRO2_03692</name>
    <name evidence="5" type="ORF">UBRO_04514</name>
</gene>
<reference evidence="6" key="3">
    <citation type="submission" date="2018-08" db="EMBL/GenBank/DDBJ databases">
        <authorList>
            <person name="Guldener U."/>
        </authorList>
    </citation>
    <scope>NUCLEOTIDE SEQUENCE</scope>
    <source>
        <strain evidence="6">UB2</strain>
    </source>
</reference>
<dbReference type="PROSITE" id="PS00941">
    <property type="entry name" value="CARBOXYLESTERASE_B_2"/>
    <property type="match status" value="1"/>
</dbReference>
<feature type="compositionally biased region" description="Basic and acidic residues" evidence="3">
    <location>
        <begin position="561"/>
        <end position="578"/>
    </location>
</feature>
<dbReference type="PRINTS" id="PR00878">
    <property type="entry name" value="CHOLNESTRASE"/>
</dbReference>
<proteinExistence type="inferred from homology"/>
<protein>
    <submittedName>
        <fullName evidence="6">Related to Acetylcholinesterase</fullName>
    </submittedName>
</protein>
<evidence type="ECO:0000256" key="2">
    <source>
        <dbReference type="ARBA" id="ARBA00022801"/>
    </source>
</evidence>
<keyword evidence="2" id="KW-0378">Hydrolase</keyword>
<reference evidence="5" key="2">
    <citation type="submission" date="2016-04" db="EMBL/GenBank/DDBJ databases">
        <authorList>
            <person name="Evans L.H."/>
            <person name="Alamgir A."/>
            <person name="Owens N."/>
            <person name="Weber N.D."/>
            <person name="Virtaneva K."/>
            <person name="Barbian K."/>
            <person name="Babar A."/>
            <person name="Rosenke K."/>
        </authorList>
    </citation>
    <scope>NUCLEOTIDE SEQUENCE</scope>
    <source>
        <strain evidence="5">UB2112</strain>
    </source>
</reference>